<evidence type="ECO:0000313" key="3">
    <source>
        <dbReference type="Proteomes" id="UP001597055"/>
    </source>
</evidence>
<keyword evidence="3" id="KW-1185">Reference proteome</keyword>
<organism evidence="2 3">
    <name type="scientific">Microbacterium insulae</name>
    <dbReference type="NCBI Taxonomy" id="483014"/>
    <lineage>
        <taxon>Bacteria</taxon>
        <taxon>Bacillati</taxon>
        <taxon>Actinomycetota</taxon>
        <taxon>Actinomycetes</taxon>
        <taxon>Micrococcales</taxon>
        <taxon>Microbacteriaceae</taxon>
        <taxon>Microbacterium</taxon>
    </lineage>
</organism>
<evidence type="ECO:0000313" key="2">
    <source>
        <dbReference type="EMBL" id="MFD0789347.1"/>
    </source>
</evidence>
<evidence type="ECO:0000259" key="1">
    <source>
        <dbReference type="Pfam" id="PF01636"/>
    </source>
</evidence>
<dbReference type="SUPFAM" id="SSF56112">
    <property type="entry name" value="Protein kinase-like (PK-like)"/>
    <property type="match status" value="1"/>
</dbReference>
<dbReference type="EMBL" id="JBHTII010000001">
    <property type="protein sequence ID" value="MFD0789347.1"/>
    <property type="molecule type" value="Genomic_DNA"/>
</dbReference>
<reference evidence="3" key="1">
    <citation type="journal article" date="2019" name="Int. J. Syst. Evol. Microbiol.">
        <title>The Global Catalogue of Microorganisms (GCM) 10K type strain sequencing project: providing services to taxonomists for standard genome sequencing and annotation.</title>
        <authorList>
            <consortium name="The Broad Institute Genomics Platform"/>
            <consortium name="The Broad Institute Genome Sequencing Center for Infectious Disease"/>
            <person name="Wu L."/>
            <person name="Ma J."/>
        </authorList>
    </citation>
    <scope>NUCLEOTIDE SEQUENCE [LARGE SCALE GENOMIC DNA]</scope>
    <source>
        <strain evidence="3">CCUG 54523</strain>
    </source>
</reference>
<gene>
    <name evidence="2" type="ORF">ACFQ0P_02970</name>
</gene>
<dbReference type="InterPro" id="IPR002575">
    <property type="entry name" value="Aminoglycoside_PTrfase"/>
</dbReference>
<protein>
    <submittedName>
        <fullName evidence="2">Phosphotransferase</fullName>
    </submittedName>
</protein>
<dbReference type="RefSeq" id="WP_204980248.1">
    <property type="nucleotide sequence ID" value="NZ_JBHTII010000001.1"/>
</dbReference>
<dbReference type="Gene3D" id="3.90.1200.10">
    <property type="match status" value="1"/>
</dbReference>
<dbReference type="Proteomes" id="UP001597055">
    <property type="component" value="Unassembled WGS sequence"/>
</dbReference>
<name>A0ABW3AED0_9MICO</name>
<comment type="caution">
    <text evidence="2">The sequence shown here is derived from an EMBL/GenBank/DDBJ whole genome shotgun (WGS) entry which is preliminary data.</text>
</comment>
<accession>A0ABW3AED0</accession>
<feature type="domain" description="Aminoglycoside phosphotransferase" evidence="1">
    <location>
        <begin position="125"/>
        <end position="301"/>
    </location>
</feature>
<dbReference type="InterPro" id="IPR011009">
    <property type="entry name" value="Kinase-like_dom_sf"/>
</dbReference>
<proteinExistence type="predicted"/>
<sequence>MLHAAPSDEELLREALDLAPGASVTRISREPLGDGSVVGFDVVEGAASVTYFLDTSGRTVPRETGLLVGEPDAPDMRVWLHPADPHLPALAPVAFAHAAESMLARLGLTAAGAPETVVYRAGRRAVFRVPTDDGLVWVKVVPPARIGRIVRAHAAFDRAGVPVPTVRGWSDEGMVVLDSAAGTPATEATWTAAALVDQVDRLRGAIARIPLKGRARTDLRRRAAWYADRFEHEAPGYARRVRELRRRIETGWRDGRERSVHGDLHFGQLFLGDSGELSAVIDVDTAGTGAASDDTAAFVSHALSSALLTPVPHDERVWLLAGEAFARWDADADAGDGLRGRTVSHLLGHALGAVQRGDEARTGALLDAADAVLEGRVTRPRA</sequence>
<dbReference type="Pfam" id="PF01636">
    <property type="entry name" value="APH"/>
    <property type="match status" value="1"/>
</dbReference>